<gene>
    <name evidence="6" type="ORF">Bhyg_11444</name>
</gene>
<dbReference type="InterPro" id="IPR013083">
    <property type="entry name" value="Znf_RING/FYVE/PHD"/>
</dbReference>
<dbReference type="PROSITE" id="PS50089">
    <property type="entry name" value="ZF_RING_2"/>
    <property type="match status" value="1"/>
</dbReference>
<dbReference type="Proteomes" id="UP001151699">
    <property type="component" value="Chromosome X"/>
</dbReference>
<accession>A0A9Q0MVD9</accession>
<name>A0A9Q0MVD9_9DIPT</name>
<organism evidence="6 7">
    <name type="scientific">Pseudolycoriella hygida</name>
    <dbReference type="NCBI Taxonomy" id="35572"/>
    <lineage>
        <taxon>Eukaryota</taxon>
        <taxon>Metazoa</taxon>
        <taxon>Ecdysozoa</taxon>
        <taxon>Arthropoda</taxon>
        <taxon>Hexapoda</taxon>
        <taxon>Insecta</taxon>
        <taxon>Pterygota</taxon>
        <taxon>Neoptera</taxon>
        <taxon>Endopterygota</taxon>
        <taxon>Diptera</taxon>
        <taxon>Nematocera</taxon>
        <taxon>Sciaroidea</taxon>
        <taxon>Sciaridae</taxon>
        <taxon>Pseudolycoriella</taxon>
    </lineage>
</organism>
<dbReference type="OrthoDB" id="6106880at2759"/>
<keyword evidence="7" id="KW-1185">Reference proteome</keyword>
<evidence type="ECO:0000256" key="4">
    <source>
        <dbReference type="PROSITE-ProRule" id="PRU00175"/>
    </source>
</evidence>
<evidence type="ECO:0000313" key="7">
    <source>
        <dbReference type="Proteomes" id="UP001151699"/>
    </source>
</evidence>
<dbReference type="InterPro" id="IPR001841">
    <property type="entry name" value="Znf_RING"/>
</dbReference>
<reference evidence="6" key="1">
    <citation type="submission" date="2022-07" db="EMBL/GenBank/DDBJ databases">
        <authorList>
            <person name="Trinca V."/>
            <person name="Uliana J.V.C."/>
            <person name="Torres T.T."/>
            <person name="Ward R.J."/>
            <person name="Monesi N."/>
        </authorList>
    </citation>
    <scope>NUCLEOTIDE SEQUENCE</scope>
    <source>
        <strain evidence="6">HSMRA1968</strain>
        <tissue evidence="6">Whole embryos</tissue>
    </source>
</reference>
<evidence type="ECO:0000256" key="1">
    <source>
        <dbReference type="ARBA" id="ARBA00022723"/>
    </source>
</evidence>
<evidence type="ECO:0000313" key="6">
    <source>
        <dbReference type="EMBL" id="KAJ6638707.1"/>
    </source>
</evidence>
<keyword evidence="3" id="KW-0862">Zinc</keyword>
<proteinExistence type="predicted"/>
<keyword evidence="1" id="KW-0479">Metal-binding</keyword>
<evidence type="ECO:0000256" key="3">
    <source>
        <dbReference type="ARBA" id="ARBA00022833"/>
    </source>
</evidence>
<dbReference type="Gene3D" id="3.30.40.10">
    <property type="entry name" value="Zinc/RING finger domain, C3HC4 (zinc finger)"/>
    <property type="match status" value="1"/>
</dbReference>
<evidence type="ECO:0000259" key="5">
    <source>
        <dbReference type="PROSITE" id="PS50089"/>
    </source>
</evidence>
<feature type="domain" description="RING-type" evidence="5">
    <location>
        <begin position="30"/>
        <end position="77"/>
    </location>
</feature>
<dbReference type="InterPro" id="IPR017907">
    <property type="entry name" value="Znf_RING_CS"/>
</dbReference>
<comment type="caution">
    <text evidence="6">The sequence shown here is derived from an EMBL/GenBank/DDBJ whole genome shotgun (WGS) entry which is preliminary data.</text>
</comment>
<dbReference type="SUPFAM" id="SSF57850">
    <property type="entry name" value="RING/U-box"/>
    <property type="match status" value="1"/>
</dbReference>
<dbReference type="AlphaFoldDB" id="A0A9Q0MVD9"/>
<keyword evidence="2 4" id="KW-0863">Zinc-finger</keyword>
<protein>
    <recommendedName>
        <fullName evidence="5">RING-type domain-containing protein</fullName>
    </recommendedName>
</protein>
<dbReference type="PROSITE" id="PS00518">
    <property type="entry name" value="ZF_RING_1"/>
    <property type="match status" value="1"/>
</dbReference>
<evidence type="ECO:0000256" key="2">
    <source>
        <dbReference type="ARBA" id="ARBA00022771"/>
    </source>
</evidence>
<dbReference type="EMBL" id="WJQU01000003">
    <property type="protein sequence ID" value="KAJ6638707.1"/>
    <property type="molecule type" value="Genomic_DNA"/>
</dbReference>
<dbReference type="GO" id="GO:0008270">
    <property type="term" value="F:zinc ion binding"/>
    <property type="evidence" value="ECO:0007669"/>
    <property type="project" value="UniProtKB-KW"/>
</dbReference>
<sequence length="94" mass="10659">MVINCVTMEVLPVSLFRSDLAASWIEVPKCVRCRNLFIKTKDGNRYPCNVSCGHVLCSTCLTSIRKTEKEAKCPKCSLKLQAKDLSRQRRPIDL</sequence>